<feature type="compositionally biased region" description="Basic and acidic residues" evidence="2">
    <location>
        <begin position="175"/>
        <end position="192"/>
    </location>
</feature>
<comment type="caution">
    <text evidence="4">The sequence shown here is derived from an EMBL/GenBank/DDBJ whole genome shotgun (WGS) entry which is preliminary data.</text>
</comment>
<name>A0A9D4ZAC9_ADICA</name>
<reference evidence="4" key="1">
    <citation type="submission" date="2021-01" db="EMBL/GenBank/DDBJ databases">
        <title>Adiantum capillus-veneris genome.</title>
        <authorList>
            <person name="Fang Y."/>
            <person name="Liao Q."/>
        </authorList>
    </citation>
    <scope>NUCLEOTIDE SEQUENCE</scope>
    <source>
        <strain evidence="4">H3</strain>
        <tissue evidence="4">Leaf</tissue>
    </source>
</reference>
<dbReference type="GO" id="GO:0016567">
    <property type="term" value="P:protein ubiquitination"/>
    <property type="evidence" value="ECO:0007669"/>
    <property type="project" value="TreeGrafter"/>
</dbReference>
<feature type="region of interest" description="Disordered" evidence="2">
    <location>
        <begin position="243"/>
        <end position="265"/>
    </location>
</feature>
<dbReference type="GO" id="GO:0004842">
    <property type="term" value="F:ubiquitin-protein transferase activity"/>
    <property type="evidence" value="ECO:0007669"/>
    <property type="project" value="InterPro"/>
</dbReference>
<dbReference type="PROSITE" id="PS50089">
    <property type="entry name" value="ZF_RING_2"/>
    <property type="match status" value="1"/>
</dbReference>
<dbReference type="AlphaFoldDB" id="A0A9D4ZAC9"/>
<dbReference type="InterPro" id="IPR039780">
    <property type="entry name" value="Mot2"/>
</dbReference>
<evidence type="ECO:0000256" key="1">
    <source>
        <dbReference type="PROSITE-ProRule" id="PRU00175"/>
    </source>
</evidence>
<feature type="region of interest" description="Disordered" evidence="2">
    <location>
        <begin position="1"/>
        <end position="24"/>
    </location>
</feature>
<dbReference type="GO" id="GO:0030014">
    <property type="term" value="C:CCR4-NOT complex"/>
    <property type="evidence" value="ECO:0007669"/>
    <property type="project" value="InterPro"/>
</dbReference>
<keyword evidence="1" id="KW-0479">Metal-binding</keyword>
<dbReference type="GO" id="GO:0008270">
    <property type="term" value="F:zinc ion binding"/>
    <property type="evidence" value="ECO:0007669"/>
    <property type="project" value="UniProtKB-KW"/>
</dbReference>
<feature type="domain" description="RING-type" evidence="3">
    <location>
        <begin position="341"/>
        <end position="383"/>
    </location>
</feature>
<dbReference type="SUPFAM" id="SSF57850">
    <property type="entry name" value="RING/U-box"/>
    <property type="match status" value="1"/>
</dbReference>
<dbReference type="OrthoDB" id="1923159at2759"/>
<dbReference type="PANTHER" id="PTHR12603">
    <property type="entry name" value="CCR4-NOT TRANSCRIPTION COMPLEX RELATED"/>
    <property type="match status" value="1"/>
</dbReference>
<dbReference type="InterPro" id="IPR013083">
    <property type="entry name" value="Znf_RING/FYVE/PHD"/>
</dbReference>
<keyword evidence="1" id="KW-0863">Zinc-finger</keyword>
<gene>
    <name evidence="4" type="ORF">GOP47_0020181</name>
</gene>
<evidence type="ECO:0000256" key="2">
    <source>
        <dbReference type="SAM" id="MobiDB-lite"/>
    </source>
</evidence>
<dbReference type="Pfam" id="PF14570">
    <property type="entry name" value="zf-RING_4"/>
    <property type="match status" value="1"/>
</dbReference>
<feature type="compositionally biased region" description="Polar residues" evidence="2">
    <location>
        <begin position="1"/>
        <end position="15"/>
    </location>
</feature>
<dbReference type="PANTHER" id="PTHR12603:SF0">
    <property type="entry name" value="CCR4-NOT TRANSCRIPTION COMPLEX SUBUNIT 4"/>
    <property type="match status" value="1"/>
</dbReference>
<organism evidence="4 5">
    <name type="scientific">Adiantum capillus-veneris</name>
    <name type="common">Maidenhair fern</name>
    <dbReference type="NCBI Taxonomy" id="13818"/>
    <lineage>
        <taxon>Eukaryota</taxon>
        <taxon>Viridiplantae</taxon>
        <taxon>Streptophyta</taxon>
        <taxon>Embryophyta</taxon>
        <taxon>Tracheophyta</taxon>
        <taxon>Polypodiopsida</taxon>
        <taxon>Polypodiidae</taxon>
        <taxon>Polypodiales</taxon>
        <taxon>Pteridineae</taxon>
        <taxon>Pteridaceae</taxon>
        <taxon>Vittarioideae</taxon>
        <taxon>Adiantum</taxon>
    </lineage>
</organism>
<evidence type="ECO:0000313" key="5">
    <source>
        <dbReference type="Proteomes" id="UP000886520"/>
    </source>
</evidence>
<accession>A0A9D4ZAC9</accession>
<feature type="region of interest" description="Disordered" evidence="2">
    <location>
        <begin position="63"/>
        <end position="133"/>
    </location>
</feature>
<keyword evidence="5" id="KW-1185">Reference proteome</keyword>
<feature type="region of interest" description="Disordered" evidence="2">
    <location>
        <begin position="279"/>
        <end position="314"/>
    </location>
</feature>
<sequence length="404" mass="43958">MDAHMDQQTLFNPEKSSAVGDDGFVSCLPSKADKSLAAPSPNECGKKKRVQRAAKLKQCKMDARREQWLSQVSSKVVKPDSCASSRSSSQDDRDEKEMLLQTAPGELDMGTLVDKEGLEDSQLKRRPVGSTSAHEIGHLWSEARFCIQGGSLLDKHKPLTPQQSTACSNAGPAKPLDHREQERKAGQARRLDAPGIWSTSDTSSSQSNSSQVSSSSDDENDEEDWEAVADALHVQATVDDVKPVKPADQCSSLNRPGELKSLSSSGMDKCILKPESKYRSGNCGSRTRADAGRAWRPDDVSRPPTLPRLSKQHSFPLQSGPSLWAASHGSVWGLPPPPSHCPICTEELDTTDSSFVPCSCGFRLCLFCHNRILVGDGRCPGCRKSYNSEAVLKLSRTSSVRPRV</sequence>
<dbReference type="EMBL" id="JABFUD020000019">
    <property type="protein sequence ID" value="KAI5065486.1"/>
    <property type="molecule type" value="Genomic_DNA"/>
</dbReference>
<dbReference type="InterPro" id="IPR001841">
    <property type="entry name" value="Znf_RING"/>
</dbReference>
<feature type="compositionally biased region" description="Basic and acidic residues" evidence="2">
    <location>
        <begin position="113"/>
        <end position="123"/>
    </location>
</feature>
<evidence type="ECO:0000313" key="4">
    <source>
        <dbReference type="EMBL" id="KAI5065486.1"/>
    </source>
</evidence>
<dbReference type="Gene3D" id="3.30.40.10">
    <property type="entry name" value="Zinc/RING finger domain, C3HC4 (zinc finger)"/>
    <property type="match status" value="1"/>
</dbReference>
<dbReference type="InterPro" id="IPR039515">
    <property type="entry name" value="NOT4_mRING-HC-C4C4"/>
</dbReference>
<proteinExistence type="predicted"/>
<protein>
    <recommendedName>
        <fullName evidence="3">RING-type domain-containing protein</fullName>
    </recommendedName>
</protein>
<feature type="region of interest" description="Disordered" evidence="2">
    <location>
        <begin position="157"/>
        <end position="224"/>
    </location>
</feature>
<feature type="compositionally biased region" description="Low complexity" evidence="2">
    <location>
        <begin position="197"/>
        <end position="215"/>
    </location>
</feature>
<dbReference type="FunFam" id="3.30.40.10:FF:000383">
    <property type="entry name" value="RING/U-box superfamily protein"/>
    <property type="match status" value="1"/>
</dbReference>
<dbReference type="Proteomes" id="UP000886520">
    <property type="component" value="Chromosome 19"/>
</dbReference>
<feature type="compositionally biased region" description="Basic and acidic residues" evidence="2">
    <location>
        <begin position="89"/>
        <end position="98"/>
    </location>
</feature>
<dbReference type="CDD" id="cd16618">
    <property type="entry name" value="mRING-HC-C4C4_CNOT4"/>
    <property type="match status" value="1"/>
</dbReference>
<evidence type="ECO:0000259" key="3">
    <source>
        <dbReference type="PROSITE" id="PS50089"/>
    </source>
</evidence>
<keyword evidence="1" id="KW-0862">Zinc</keyword>
<feature type="compositionally biased region" description="Basic and acidic residues" evidence="2">
    <location>
        <begin position="287"/>
        <end position="301"/>
    </location>
</feature>